<evidence type="ECO:0000259" key="1">
    <source>
        <dbReference type="Pfam" id="PF07929"/>
    </source>
</evidence>
<accession>A0A1E3XG83</accession>
<dbReference type="Gene3D" id="3.10.290.30">
    <property type="entry name" value="MM3350-like"/>
    <property type="match status" value="1"/>
</dbReference>
<dbReference type="PATRIC" id="fig|1872076.5.peg.242"/>
<sequence length="225" mass="24962">MTKRTSKGKCSLCDGSFSKAAMTKHLKTCKQKKGISESTSGRLSPQKTRNLHLVVEGRYLPEYWMHLEAPANATLEGLDSFLRNAWLECCGHLSAFTIQGTRYEVAENEFMGVELMDVALDEVLSPGMKFFHEYDYGTTTDLILKVVSERESEIKGKSIHLLARNEPPSITCESCGKIATQVCSQCIWSGKGWLCNECAAKHECGEDMFLPVVNSPRVGMCGYTG</sequence>
<dbReference type="Proteomes" id="UP000094056">
    <property type="component" value="Unassembled WGS sequence"/>
</dbReference>
<gene>
    <name evidence="2" type="ORF">SCARUB_00217</name>
</gene>
<dbReference type="EMBL" id="MAYW01000003">
    <property type="protein sequence ID" value="ODS34637.1"/>
    <property type="molecule type" value="Genomic_DNA"/>
</dbReference>
<dbReference type="InterPro" id="IPR024047">
    <property type="entry name" value="MM3350-like_sf"/>
</dbReference>
<comment type="caution">
    <text evidence="2">The sequence shown here is derived from an EMBL/GenBank/DDBJ whole genome shotgun (WGS) entry which is preliminary data.</text>
</comment>
<name>A0A1E3XG83_9BACT</name>
<proteinExistence type="predicted"/>
<dbReference type="InterPro" id="IPR012912">
    <property type="entry name" value="Plasmid_pRiA4b_Orf3-like"/>
</dbReference>
<reference evidence="2 3" key="1">
    <citation type="submission" date="2016-07" db="EMBL/GenBank/DDBJ databases">
        <title>Draft genome of Scalindua rubra, obtained from a brine-seawater interface in the Red Sea, sheds light on salt adaptation in anammox bacteria.</title>
        <authorList>
            <person name="Speth D.R."/>
            <person name="Lagkouvardos I."/>
            <person name="Wang Y."/>
            <person name="Qian P.-Y."/>
            <person name="Dutilh B.E."/>
            <person name="Jetten M.S."/>
        </authorList>
    </citation>
    <scope>NUCLEOTIDE SEQUENCE [LARGE SCALE GENOMIC DNA]</scope>
    <source>
        <strain evidence="2">BSI-1</strain>
    </source>
</reference>
<dbReference type="Pfam" id="PF07929">
    <property type="entry name" value="PRiA4_ORF3"/>
    <property type="match status" value="1"/>
</dbReference>
<dbReference type="SUPFAM" id="SSF159941">
    <property type="entry name" value="MM3350-like"/>
    <property type="match status" value="1"/>
</dbReference>
<feature type="domain" description="Plasmid pRiA4b Orf3-like" evidence="1">
    <location>
        <begin position="61"/>
        <end position="155"/>
    </location>
</feature>
<evidence type="ECO:0000313" key="2">
    <source>
        <dbReference type="EMBL" id="ODS34637.1"/>
    </source>
</evidence>
<protein>
    <recommendedName>
        <fullName evidence="1">Plasmid pRiA4b Orf3-like domain-containing protein</fullName>
    </recommendedName>
</protein>
<evidence type="ECO:0000313" key="3">
    <source>
        <dbReference type="Proteomes" id="UP000094056"/>
    </source>
</evidence>
<organism evidence="2 3">
    <name type="scientific">Candidatus Scalindua rubra</name>
    <dbReference type="NCBI Taxonomy" id="1872076"/>
    <lineage>
        <taxon>Bacteria</taxon>
        <taxon>Pseudomonadati</taxon>
        <taxon>Planctomycetota</taxon>
        <taxon>Candidatus Brocadiia</taxon>
        <taxon>Candidatus Brocadiales</taxon>
        <taxon>Candidatus Scalinduaceae</taxon>
        <taxon>Candidatus Scalindua</taxon>
    </lineage>
</organism>
<dbReference type="AlphaFoldDB" id="A0A1E3XG83"/>